<evidence type="ECO:0000256" key="2">
    <source>
        <dbReference type="ARBA" id="ARBA00022763"/>
    </source>
</evidence>
<dbReference type="Gene3D" id="3.40.470.10">
    <property type="entry name" value="Uracil-DNA glycosylase-like domain"/>
    <property type="match status" value="1"/>
</dbReference>
<feature type="compositionally biased region" description="Gly residues" evidence="5">
    <location>
        <begin position="132"/>
        <end position="141"/>
    </location>
</feature>
<feature type="domain" description="Uracil-DNA glycosylase-like" evidence="6">
    <location>
        <begin position="251"/>
        <end position="418"/>
    </location>
</feature>
<name>A0A0B5IW78_9VIRU</name>
<evidence type="ECO:0000256" key="1">
    <source>
        <dbReference type="ARBA" id="ARBA00008184"/>
    </source>
</evidence>
<feature type="compositionally biased region" description="Basic and acidic residues" evidence="5">
    <location>
        <begin position="466"/>
        <end position="478"/>
    </location>
</feature>
<evidence type="ECO:0000256" key="4">
    <source>
        <dbReference type="ARBA" id="ARBA00023204"/>
    </source>
</evidence>
<dbReference type="CDD" id="cd10027">
    <property type="entry name" value="UDG-F1-like"/>
    <property type="match status" value="1"/>
</dbReference>
<dbReference type="NCBIfam" id="NF003588">
    <property type="entry name" value="PRK05254.1-1"/>
    <property type="match status" value="1"/>
</dbReference>
<dbReference type="InterPro" id="IPR005122">
    <property type="entry name" value="Uracil-DNA_glycosylase-like"/>
</dbReference>
<protein>
    <submittedName>
        <fullName evidence="7">Uracil-DNA glycosylase</fullName>
    </submittedName>
</protein>
<dbReference type="Proteomes" id="UP000202511">
    <property type="component" value="Segment"/>
</dbReference>
<feature type="compositionally biased region" description="Basic and acidic residues" evidence="5">
    <location>
        <begin position="142"/>
        <end position="151"/>
    </location>
</feature>
<evidence type="ECO:0000313" key="7">
    <source>
        <dbReference type="EMBL" id="AJF96943.1"/>
    </source>
</evidence>
<dbReference type="NCBIfam" id="TIGR00628">
    <property type="entry name" value="ung"/>
    <property type="match status" value="1"/>
</dbReference>
<dbReference type="HAMAP" id="MF_00148">
    <property type="entry name" value="UDG"/>
    <property type="match status" value="1"/>
</dbReference>
<dbReference type="PANTHER" id="PTHR11264">
    <property type="entry name" value="URACIL-DNA GLYCOSYLASE"/>
    <property type="match status" value="1"/>
</dbReference>
<keyword evidence="3" id="KW-0378">Hydrolase</keyword>
<dbReference type="GO" id="GO:0004844">
    <property type="term" value="F:uracil DNA N-glycosylase activity"/>
    <property type="evidence" value="ECO:0007669"/>
    <property type="project" value="InterPro"/>
</dbReference>
<dbReference type="InterPro" id="IPR036895">
    <property type="entry name" value="Uracil-DNA_glycosylase-like_sf"/>
</dbReference>
<dbReference type="InterPro" id="IPR002043">
    <property type="entry name" value="UDG_fam1"/>
</dbReference>
<keyword evidence="2" id="KW-0227">DNA damage</keyword>
<dbReference type="KEGG" id="vg:23461860"/>
<dbReference type="PANTHER" id="PTHR11264:SF0">
    <property type="entry name" value="URACIL-DNA GLYCOSYLASE"/>
    <property type="match status" value="1"/>
</dbReference>
<dbReference type="NCBIfam" id="NF003589">
    <property type="entry name" value="PRK05254.1-2"/>
    <property type="match status" value="1"/>
</dbReference>
<evidence type="ECO:0000256" key="5">
    <source>
        <dbReference type="SAM" id="MobiDB-lite"/>
    </source>
</evidence>
<sequence length="478" mass="52914">MRSHWSRPKLFIPCLFLFFFSFLSLVLPTVAWATAWRSPYSTAALALGRMTATAKIRTTHARPQKKVDVLFFDFCAIVFPSWPGVPEDGSISFLEPTKRRLANKGSFRQVRLSLLPSARNGQVYRNTQAPGAGQGRRGFGVGDHDNHSRVQKGADRRRIVIAIVVVVVFSRDDEYPLSVHAAWLFDQLPAHWKPLLREACAHYTFGRVAEFLRCEIGHGRVFYPPMHQVFEALRRCRVATAPQSDGGDALSETGPADVAVVILGQDPYIHERQAHGMSFSVQPGTPTPPSLVNVFAEIRNDLAVLTRPIDFAPTTGCLVGWARQGVLLLNTCLTVEAGHPGSHRDRGWEPFTDAVISLVSKRSPHPVVFMLWGRDAQSKRKLIDQNRHKILEASHPSPKSATNGFFGCRHFSQANAFLTKNRRPRIDWTDLSLDPPPAAVVAATTTAAAAVSDAAPPIADPPTSPKDTKDEEKDQHHN</sequence>
<feature type="compositionally biased region" description="Low complexity" evidence="5">
    <location>
        <begin position="447"/>
        <end position="457"/>
    </location>
</feature>
<evidence type="ECO:0000259" key="6">
    <source>
        <dbReference type="SMART" id="SM00986"/>
    </source>
</evidence>
<feature type="region of interest" description="Disordered" evidence="5">
    <location>
        <begin position="125"/>
        <end position="151"/>
    </location>
</feature>
<dbReference type="RefSeq" id="YP_009119178.1">
    <property type="nucleotide sequence ID" value="NC_026440.1"/>
</dbReference>
<organism evidence="7 8">
    <name type="scientific">Pandoravirus inopinatum</name>
    <dbReference type="NCBI Taxonomy" id="1605721"/>
    <lineage>
        <taxon>Viruses</taxon>
        <taxon>Pandoravirus</taxon>
    </lineage>
</organism>
<dbReference type="SMART" id="SM00986">
    <property type="entry name" value="UDG"/>
    <property type="match status" value="1"/>
</dbReference>
<dbReference type="GO" id="GO:0097510">
    <property type="term" value="P:base-excision repair, AP site formation via deaminated base removal"/>
    <property type="evidence" value="ECO:0007669"/>
    <property type="project" value="TreeGrafter"/>
</dbReference>
<proteinExistence type="inferred from homology"/>
<dbReference type="EMBL" id="KP136319">
    <property type="protein sequence ID" value="AJF96943.1"/>
    <property type="molecule type" value="Genomic_DNA"/>
</dbReference>
<dbReference type="Pfam" id="PF03167">
    <property type="entry name" value="UDG"/>
    <property type="match status" value="1"/>
</dbReference>
<feature type="region of interest" description="Disordered" evidence="5">
    <location>
        <begin position="447"/>
        <end position="478"/>
    </location>
</feature>
<reference evidence="7 8" key="1">
    <citation type="journal article" date="2015" name="Parasitol. Res.">
        <title>Viruses in close associations with free-living amoebae.</title>
        <authorList>
            <person name="Scheid P."/>
        </authorList>
    </citation>
    <scope>NUCLEOTIDE SEQUENCE [LARGE SCALE GENOMIC DNA]</scope>
    <source>
        <strain evidence="7">KlaHel</strain>
    </source>
</reference>
<keyword evidence="4" id="KW-0234">DNA repair</keyword>
<evidence type="ECO:0000313" key="8">
    <source>
        <dbReference type="Proteomes" id="UP000202511"/>
    </source>
</evidence>
<dbReference type="OrthoDB" id="11388at10239"/>
<dbReference type="GeneID" id="23461860"/>
<dbReference type="NCBIfam" id="NF003592">
    <property type="entry name" value="PRK05254.1-5"/>
    <property type="match status" value="1"/>
</dbReference>
<dbReference type="SMART" id="SM00987">
    <property type="entry name" value="UreE_C"/>
    <property type="match status" value="1"/>
</dbReference>
<accession>A0A0B5IW78</accession>
<evidence type="ECO:0000256" key="3">
    <source>
        <dbReference type="ARBA" id="ARBA00022801"/>
    </source>
</evidence>
<comment type="similarity">
    <text evidence="1">Belongs to the uracil-DNA glycosylase (UDG) superfamily. UNG family.</text>
</comment>
<dbReference type="SUPFAM" id="SSF52141">
    <property type="entry name" value="Uracil-DNA glycosylase-like"/>
    <property type="match status" value="1"/>
</dbReference>